<feature type="region of interest" description="Disordered" evidence="1">
    <location>
        <begin position="93"/>
        <end position="116"/>
    </location>
</feature>
<gene>
    <name evidence="2" type="ORF">ACMD2_26928</name>
</gene>
<evidence type="ECO:0000256" key="1">
    <source>
        <dbReference type="SAM" id="MobiDB-lite"/>
    </source>
</evidence>
<feature type="compositionally biased region" description="Low complexity" evidence="1">
    <location>
        <begin position="1"/>
        <end position="11"/>
    </location>
</feature>
<feature type="compositionally biased region" description="Pro residues" evidence="1">
    <location>
        <begin position="12"/>
        <end position="21"/>
    </location>
</feature>
<name>A0A199V559_ANACO</name>
<dbReference type="EMBL" id="LSRQ01003223">
    <property type="protein sequence ID" value="OAY72128.1"/>
    <property type="molecule type" value="Genomic_DNA"/>
</dbReference>
<dbReference type="AlphaFoldDB" id="A0A199V559"/>
<accession>A0A199V559</accession>
<reference evidence="2 3" key="1">
    <citation type="journal article" date="2016" name="DNA Res.">
        <title>The draft genome of MD-2 pineapple using hybrid error correction of long reads.</title>
        <authorList>
            <person name="Redwan R.M."/>
            <person name="Saidin A."/>
            <person name="Kumar S.V."/>
        </authorList>
    </citation>
    <scope>NUCLEOTIDE SEQUENCE [LARGE SCALE GENOMIC DNA]</scope>
    <source>
        <strain evidence="3">cv. MD2</strain>
        <tissue evidence="2">Leaf</tissue>
    </source>
</reference>
<sequence length="140" mass="16130">MPVSSAPLRAPTAPPPPPPPHGASVEPPGRESCSTLRLPRDPQPRRSNLHCHHLLLPPPRPEELMVFLPDLLKKKLIEWLFRPFNWVRPKRARPIHQSPIDPDDQQQSGFISDDNNYLEEFDVPQELKKEDAFDERKMKS</sequence>
<dbReference type="Proteomes" id="UP000092600">
    <property type="component" value="Unassembled WGS sequence"/>
</dbReference>
<evidence type="ECO:0000313" key="3">
    <source>
        <dbReference type="Proteomes" id="UP000092600"/>
    </source>
</evidence>
<organism evidence="2 3">
    <name type="scientific">Ananas comosus</name>
    <name type="common">Pineapple</name>
    <name type="synonym">Ananas ananas</name>
    <dbReference type="NCBI Taxonomy" id="4615"/>
    <lineage>
        <taxon>Eukaryota</taxon>
        <taxon>Viridiplantae</taxon>
        <taxon>Streptophyta</taxon>
        <taxon>Embryophyta</taxon>
        <taxon>Tracheophyta</taxon>
        <taxon>Spermatophyta</taxon>
        <taxon>Magnoliopsida</taxon>
        <taxon>Liliopsida</taxon>
        <taxon>Poales</taxon>
        <taxon>Bromeliaceae</taxon>
        <taxon>Bromelioideae</taxon>
        <taxon>Ananas</taxon>
    </lineage>
</organism>
<proteinExistence type="predicted"/>
<comment type="caution">
    <text evidence="2">The sequence shown here is derived from an EMBL/GenBank/DDBJ whole genome shotgun (WGS) entry which is preliminary data.</text>
</comment>
<feature type="compositionally biased region" description="Low complexity" evidence="1">
    <location>
        <begin position="95"/>
        <end position="108"/>
    </location>
</feature>
<feature type="region of interest" description="Disordered" evidence="1">
    <location>
        <begin position="1"/>
        <end position="55"/>
    </location>
</feature>
<protein>
    <submittedName>
        <fullName evidence="2">Uncharacterized protein</fullName>
    </submittedName>
</protein>
<evidence type="ECO:0000313" key="2">
    <source>
        <dbReference type="EMBL" id="OAY72128.1"/>
    </source>
</evidence>